<keyword evidence="3" id="KW-1185">Reference proteome</keyword>
<comment type="caution">
    <text evidence="2">The sequence shown here is derived from an EMBL/GenBank/DDBJ whole genome shotgun (WGS) entry which is preliminary data.</text>
</comment>
<sequence>MTTAVPTHAEALAVVRGELARQLAVDVEQIPPTARVYELPEVDSMKLMAALVAIEQRYGVTVEHSAEVVHRTIDELTAILVTTIEGQRA</sequence>
<protein>
    <submittedName>
        <fullName evidence="2">Acyl carrier protein</fullName>
    </submittedName>
</protein>
<evidence type="ECO:0000313" key="3">
    <source>
        <dbReference type="Proteomes" id="UP000547510"/>
    </source>
</evidence>
<dbReference type="Gene3D" id="1.10.1200.10">
    <property type="entry name" value="ACP-like"/>
    <property type="match status" value="1"/>
</dbReference>
<proteinExistence type="predicted"/>
<dbReference type="PROSITE" id="PS50075">
    <property type="entry name" value="CARRIER"/>
    <property type="match status" value="1"/>
</dbReference>
<dbReference type="RefSeq" id="WP_184692233.1">
    <property type="nucleotide sequence ID" value="NZ_JACHJN010000005.1"/>
</dbReference>
<dbReference type="Pfam" id="PF00550">
    <property type="entry name" value="PP-binding"/>
    <property type="match status" value="1"/>
</dbReference>
<feature type="domain" description="Carrier" evidence="1">
    <location>
        <begin position="9"/>
        <end position="84"/>
    </location>
</feature>
<accession>A0A841CML2</accession>
<dbReference type="EMBL" id="JACHJN010000005">
    <property type="protein sequence ID" value="MBB5957327.1"/>
    <property type="molecule type" value="Genomic_DNA"/>
</dbReference>
<dbReference type="InterPro" id="IPR009081">
    <property type="entry name" value="PP-bd_ACP"/>
</dbReference>
<reference evidence="2 3" key="1">
    <citation type="submission" date="2020-08" db="EMBL/GenBank/DDBJ databases">
        <title>Genomic Encyclopedia of Type Strains, Phase III (KMG-III): the genomes of soil and plant-associated and newly described type strains.</title>
        <authorList>
            <person name="Whitman W."/>
        </authorList>
    </citation>
    <scope>NUCLEOTIDE SEQUENCE [LARGE SCALE GENOMIC DNA]</scope>
    <source>
        <strain evidence="2 3">CECT 8640</strain>
    </source>
</reference>
<dbReference type="InterPro" id="IPR036736">
    <property type="entry name" value="ACP-like_sf"/>
</dbReference>
<dbReference type="AlphaFoldDB" id="A0A841CML2"/>
<name>A0A841CML2_9PSEU</name>
<dbReference type="Proteomes" id="UP000547510">
    <property type="component" value="Unassembled WGS sequence"/>
</dbReference>
<organism evidence="2 3">
    <name type="scientific">Saccharothrix tamanrassetensis</name>
    <dbReference type="NCBI Taxonomy" id="1051531"/>
    <lineage>
        <taxon>Bacteria</taxon>
        <taxon>Bacillati</taxon>
        <taxon>Actinomycetota</taxon>
        <taxon>Actinomycetes</taxon>
        <taxon>Pseudonocardiales</taxon>
        <taxon>Pseudonocardiaceae</taxon>
        <taxon>Saccharothrix</taxon>
    </lineage>
</organism>
<dbReference type="SUPFAM" id="SSF47336">
    <property type="entry name" value="ACP-like"/>
    <property type="match status" value="1"/>
</dbReference>
<gene>
    <name evidence="2" type="ORF">FHS29_003920</name>
</gene>
<evidence type="ECO:0000313" key="2">
    <source>
        <dbReference type="EMBL" id="MBB5957327.1"/>
    </source>
</evidence>
<evidence type="ECO:0000259" key="1">
    <source>
        <dbReference type="PROSITE" id="PS50075"/>
    </source>
</evidence>